<evidence type="ECO:0000313" key="1">
    <source>
        <dbReference type="EMBL" id="CEP26826.1"/>
    </source>
</evidence>
<name>A0A068VTU7_PROFF</name>
<sequence>MSTKTSRTDRAPLVFVPLRTDEAASLVTTGTLGGPVSAIAITPGLCETFGVEPDSEDAELAALQVAAVWSLIRGDRRLVMVARVDAHGDADPGEEPNGAVLLPGLPLSAVTAFFTGPHPADEADVARKLAHSDIDGAWQNTDVQALAADAPLLWHDVSELPASVKAKEH</sequence>
<gene>
    <name evidence="1" type="ORF">PFCIRM138_10115</name>
</gene>
<organism evidence="1">
    <name type="scientific">Propionibacterium freudenreichii subsp. freudenreichii</name>
    <dbReference type="NCBI Taxonomy" id="66712"/>
    <lineage>
        <taxon>Bacteria</taxon>
        <taxon>Bacillati</taxon>
        <taxon>Actinomycetota</taxon>
        <taxon>Actinomycetes</taxon>
        <taxon>Propionibacteriales</taxon>
        <taxon>Propionibacteriaceae</taxon>
        <taxon>Propionibacterium</taxon>
    </lineage>
</organism>
<protein>
    <submittedName>
        <fullName evidence="1">Uncharacterized protein</fullName>
    </submittedName>
</protein>
<dbReference type="KEGG" id="pfre:RM25_1201"/>
<dbReference type="Pfam" id="PF21853">
    <property type="entry name" value="DUF6912"/>
    <property type="match status" value="1"/>
</dbReference>
<dbReference type="InterPro" id="IPR054206">
    <property type="entry name" value="DUF6912"/>
</dbReference>
<dbReference type="PATRIC" id="fig|66712.6.peg.1230"/>
<reference evidence="1" key="1">
    <citation type="submission" date="2014-08" db="EMBL/GenBank/DDBJ databases">
        <authorList>
            <person name="Falentin Helene"/>
        </authorList>
    </citation>
    <scope>NUCLEOTIDE SEQUENCE</scope>
</reference>
<dbReference type="AlphaFoldDB" id="A0A068VTU7"/>
<proteinExistence type="predicted"/>
<accession>A0A068VTU7</accession>
<dbReference type="RefSeq" id="WP_013160878.1">
    <property type="nucleotide sequence ID" value="NZ_CP010341.1"/>
</dbReference>
<dbReference type="GeneID" id="61222343"/>
<dbReference type="EMBL" id="LM676425">
    <property type="protein sequence ID" value="CEP26826.1"/>
    <property type="molecule type" value="Genomic_DNA"/>
</dbReference>